<evidence type="ECO:0000313" key="3">
    <source>
        <dbReference type="EMBL" id="KAK2198160.1"/>
    </source>
</evidence>
<keyword evidence="4" id="KW-1185">Reference proteome</keyword>
<keyword evidence="2" id="KW-1133">Transmembrane helix</keyword>
<dbReference type="AlphaFoldDB" id="A0AAD9UQP9"/>
<proteinExistence type="predicted"/>
<dbReference type="EMBL" id="JALLKP010000001">
    <property type="protein sequence ID" value="KAK2198160.1"/>
    <property type="molecule type" value="Genomic_DNA"/>
</dbReference>
<keyword evidence="2" id="KW-0812">Transmembrane</keyword>
<feature type="compositionally biased region" description="Low complexity" evidence="1">
    <location>
        <begin position="278"/>
        <end position="318"/>
    </location>
</feature>
<accession>A0AAD9UQP9</accession>
<protein>
    <submittedName>
        <fullName evidence="3">Uncharacterized protein</fullName>
    </submittedName>
</protein>
<dbReference type="GeneID" id="94335467"/>
<reference evidence="3" key="1">
    <citation type="journal article" date="2023" name="Nat. Microbiol.">
        <title>Babesia duncani multi-omics identifies virulence factors and drug targets.</title>
        <authorList>
            <person name="Singh P."/>
            <person name="Lonardi S."/>
            <person name="Liang Q."/>
            <person name="Vydyam P."/>
            <person name="Khabirova E."/>
            <person name="Fang T."/>
            <person name="Gihaz S."/>
            <person name="Thekkiniath J."/>
            <person name="Munshi M."/>
            <person name="Abel S."/>
            <person name="Ciampossin L."/>
            <person name="Batugedara G."/>
            <person name="Gupta M."/>
            <person name="Lu X.M."/>
            <person name="Lenz T."/>
            <person name="Chakravarty S."/>
            <person name="Cornillot E."/>
            <person name="Hu Y."/>
            <person name="Ma W."/>
            <person name="Gonzalez L.M."/>
            <person name="Sanchez S."/>
            <person name="Estrada K."/>
            <person name="Sanchez-Flores A."/>
            <person name="Montero E."/>
            <person name="Harb O.S."/>
            <person name="Le Roch K.G."/>
            <person name="Mamoun C.B."/>
        </authorList>
    </citation>
    <scope>NUCLEOTIDE SEQUENCE</scope>
    <source>
        <strain evidence="3">WA1</strain>
    </source>
</reference>
<gene>
    <name evidence="3" type="ORF">BdWA1_001169</name>
</gene>
<keyword evidence="2" id="KW-0472">Membrane</keyword>
<evidence type="ECO:0000313" key="4">
    <source>
        <dbReference type="Proteomes" id="UP001214638"/>
    </source>
</evidence>
<feature type="transmembrane region" description="Helical" evidence="2">
    <location>
        <begin position="363"/>
        <end position="385"/>
    </location>
</feature>
<dbReference type="Proteomes" id="UP001214638">
    <property type="component" value="Unassembled WGS sequence"/>
</dbReference>
<dbReference type="RefSeq" id="XP_067805002.1">
    <property type="nucleotide sequence ID" value="XM_067946211.1"/>
</dbReference>
<feature type="region of interest" description="Disordered" evidence="1">
    <location>
        <begin position="248"/>
        <end position="357"/>
    </location>
</feature>
<feature type="compositionally biased region" description="Polar residues" evidence="1">
    <location>
        <begin position="252"/>
        <end position="277"/>
    </location>
</feature>
<evidence type="ECO:0000256" key="2">
    <source>
        <dbReference type="SAM" id="Phobius"/>
    </source>
</evidence>
<name>A0AAD9UQP9_9APIC</name>
<dbReference type="KEGG" id="bdw:94335467"/>
<sequence length="389" mass="42063">MTESEHQDVYFSYILPNDISFGQIYHINAFTFNQKVYKFKCNEAYMSGTPKKVTVYACKEDEKNVKPWLLQVVGCDTNKSAEAYLNYFFKPDENISKIHEFTNLKVTDGQSFQLKQDSQAKSLSENTFSFYISEASHSSYYEFKESDKDSEIEPDKLGLYLMISQDEKHKNNDQEHFVSSISSGSGKHSFEITLKGLTAAKQEVTVTYNVEDASGFKVNLTQKGSPTTKDLSSHGLTCENANIRIDGPVYSDVSNGRVQGSKHSNPQQTSTGGLQEAQQPADGSPGSQPSGSSDASRSSITSSLKNQSPPSSSSPGRPGSVGGGGIGGPAPGGTGEHMDSNVQPPQEHGKVSADEYPDPSSNIPAIVCGALFGSGGLIGTGYFIYQRIG</sequence>
<comment type="caution">
    <text evidence="3">The sequence shown here is derived from an EMBL/GenBank/DDBJ whole genome shotgun (WGS) entry which is preliminary data.</text>
</comment>
<evidence type="ECO:0000256" key="1">
    <source>
        <dbReference type="SAM" id="MobiDB-lite"/>
    </source>
</evidence>
<organism evidence="3 4">
    <name type="scientific">Babesia duncani</name>
    <dbReference type="NCBI Taxonomy" id="323732"/>
    <lineage>
        <taxon>Eukaryota</taxon>
        <taxon>Sar</taxon>
        <taxon>Alveolata</taxon>
        <taxon>Apicomplexa</taxon>
        <taxon>Aconoidasida</taxon>
        <taxon>Piroplasmida</taxon>
        <taxon>Babesiidae</taxon>
        <taxon>Babesia</taxon>
    </lineage>
</organism>
<feature type="compositionally biased region" description="Gly residues" evidence="1">
    <location>
        <begin position="319"/>
        <end position="335"/>
    </location>
</feature>